<dbReference type="InterPro" id="IPR043519">
    <property type="entry name" value="NT_sf"/>
</dbReference>
<dbReference type="AlphaFoldDB" id="A0A437K8F2"/>
<evidence type="ECO:0000313" key="1">
    <source>
        <dbReference type="EMBL" id="RVT60204.1"/>
    </source>
</evidence>
<keyword evidence="2" id="KW-1185">Reference proteome</keyword>
<dbReference type="SUPFAM" id="SSF81301">
    <property type="entry name" value="Nucleotidyltransferase"/>
    <property type="match status" value="1"/>
</dbReference>
<reference evidence="1 2" key="1">
    <citation type="submission" date="2019-01" db="EMBL/GenBank/DDBJ databases">
        <title>Bacillus sp. M5HDSG1-1, whole genome shotgun sequence.</title>
        <authorList>
            <person name="Tuo L."/>
        </authorList>
    </citation>
    <scope>NUCLEOTIDE SEQUENCE [LARGE SCALE GENOMIC DNA]</scope>
    <source>
        <strain evidence="1 2">M5HDSG1-1</strain>
    </source>
</reference>
<dbReference type="EMBL" id="RZTZ01000007">
    <property type="protein sequence ID" value="RVT60204.1"/>
    <property type="molecule type" value="Genomic_DNA"/>
</dbReference>
<dbReference type="RefSeq" id="WP_127739456.1">
    <property type="nucleotide sequence ID" value="NZ_CP196003.1"/>
</dbReference>
<dbReference type="PANTHER" id="PTHR34822:SF1">
    <property type="entry name" value="GRPB FAMILY PROTEIN"/>
    <property type="match status" value="1"/>
</dbReference>
<protein>
    <submittedName>
        <fullName evidence="1">GrpB family protein</fullName>
    </submittedName>
</protein>
<dbReference type="Proteomes" id="UP000288024">
    <property type="component" value="Unassembled WGS sequence"/>
</dbReference>
<dbReference type="InterPro" id="IPR007344">
    <property type="entry name" value="GrpB/CoaE"/>
</dbReference>
<sequence>MSVSIVELHPHNPEWVSKFEREKTRILEALGDKTLAIEHIGSTSIKGLAAKPIIDIMVGVDNLNQVAEWIPSLLDIKYEYVPKPEFIDRRFFRKGPWGQGICHLHICEYDSTEWQDKILFRDFLRLHPEAVSEYASLKEELAHVHKLDRHAYTERKGPFIRRMIDFARFAGENKLTKGI</sequence>
<comment type="caution">
    <text evidence="1">The sequence shown here is derived from an EMBL/GenBank/DDBJ whole genome shotgun (WGS) entry which is preliminary data.</text>
</comment>
<evidence type="ECO:0000313" key="2">
    <source>
        <dbReference type="Proteomes" id="UP000288024"/>
    </source>
</evidence>
<dbReference type="PANTHER" id="PTHR34822">
    <property type="entry name" value="GRPB DOMAIN PROTEIN (AFU_ORTHOLOGUE AFUA_1G01530)"/>
    <property type="match status" value="1"/>
</dbReference>
<name>A0A437K8F2_9BACI</name>
<dbReference type="Pfam" id="PF04229">
    <property type="entry name" value="GrpB"/>
    <property type="match status" value="1"/>
</dbReference>
<organism evidence="1 2">
    <name type="scientific">Niallia taxi</name>
    <dbReference type="NCBI Taxonomy" id="2499688"/>
    <lineage>
        <taxon>Bacteria</taxon>
        <taxon>Bacillati</taxon>
        <taxon>Bacillota</taxon>
        <taxon>Bacilli</taxon>
        <taxon>Bacillales</taxon>
        <taxon>Bacillaceae</taxon>
        <taxon>Niallia</taxon>
    </lineage>
</organism>
<dbReference type="Gene3D" id="3.30.460.10">
    <property type="entry name" value="Beta Polymerase, domain 2"/>
    <property type="match status" value="1"/>
</dbReference>
<accession>A0A437K8F2</accession>
<gene>
    <name evidence="1" type="ORF">EM808_17310</name>
</gene>
<proteinExistence type="predicted"/>